<proteinExistence type="predicted"/>
<gene>
    <name evidence="3" type="ORF">TRFO_03121</name>
</gene>
<evidence type="ECO:0000256" key="2">
    <source>
        <dbReference type="SAM" id="Phobius"/>
    </source>
</evidence>
<keyword evidence="4" id="KW-1185">Reference proteome</keyword>
<keyword evidence="2" id="KW-1133">Transmembrane helix</keyword>
<keyword evidence="2" id="KW-0472">Membrane</keyword>
<dbReference type="GeneID" id="94825807"/>
<dbReference type="SUPFAM" id="SSF51126">
    <property type="entry name" value="Pectin lyase-like"/>
    <property type="match status" value="1"/>
</dbReference>
<evidence type="ECO:0000313" key="4">
    <source>
        <dbReference type="Proteomes" id="UP000179807"/>
    </source>
</evidence>
<dbReference type="AlphaFoldDB" id="A0A1J4KS36"/>
<comment type="caution">
    <text evidence="3">The sequence shown here is derived from an EMBL/GenBank/DDBJ whole genome shotgun (WGS) entry which is preliminary data.</text>
</comment>
<evidence type="ECO:0008006" key="5">
    <source>
        <dbReference type="Google" id="ProtNLM"/>
    </source>
</evidence>
<reference evidence="3" key="1">
    <citation type="submission" date="2016-10" db="EMBL/GenBank/DDBJ databases">
        <authorList>
            <person name="Benchimol M."/>
            <person name="Almeida L.G."/>
            <person name="Vasconcelos A.T."/>
            <person name="Perreira-Neves A."/>
            <person name="Rosa I.A."/>
            <person name="Tasca T."/>
            <person name="Bogo M.R."/>
            <person name="de Souza W."/>
        </authorList>
    </citation>
    <scope>NUCLEOTIDE SEQUENCE [LARGE SCALE GENOMIC DNA]</scope>
    <source>
        <strain evidence="3">K</strain>
    </source>
</reference>
<accession>A0A1J4KS36</accession>
<dbReference type="Proteomes" id="UP000179807">
    <property type="component" value="Unassembled WGS sequence"/>
</dbReference>
<feature type="region of interest" description="Disordered" evidence="1">
    <location>
        <begin position="391"/>
        <end position="414"/>
    </location>
</feature>
<name>A0A1J4KS36_9EUKA</name>
<sequence>MLFLLAVILQKESPSPVLLNTTLSYKFLTKPIKFAPANYIFVDNSIFSHCYSQESGGSISVVNEHSTVNIFDVSFISSISQINGGGVFLKVTSADFTNCCFFNCTSHANASSICATVKKPLGEFILSDSTVTFCQGFHDTFQFFDGSQNLHMVNISNNIVETGSSGILLSPSPRMRGTFLQVEKNKGDMVIDLEDSLQVSAIFFANFVFNDNKKQLSFSNGPWTIKHSVFFENRVNKIIHETDTLMLFNCSFDFVMMPIDDKIMVVDQKVRDPNVIPVILSAFCPMDESYLIHKKSLIQTSNLISNINSTIGVQAETEYLQATESENTLSHSKVESNKEGSTNEENSLLAFAILPAQIILLAVVVFIIASMVIHPATPMQDDRELIRGHENEDELDQIEITSEEEEEEVDELEI</sequence>
<organism evidence="3 4">
    <name type="scientific">Tritrichomonas foetus</name>
    <dbReference type="NCBI Taxonomy" id="1144522"/>
    <lineage>
        <taxon>Eukaryota</taxon>
        <taxon>Metamonada</taxon>
        <taxon>Parabasalia</taxon>
        <taxon>Tritrichomonadida</taxon>
        <taxon>Tritrichomonadidae</taxon>
        <taxon>Tritrichomonas</taxon>
    </lineage>
</organism>
<dbReference type="VEuPathDB" id="TrichDB:TRFO_03121"/>
<evidence type="ECO:0000313" key="3">
    <source>
        <dbReference type="EMBL" id="OHT14105.1"/>
    </source>
</evidence>
<dbReference type="RefSeq" id="XP_068367241.1">
    <property type="nucleotide sequence ID" value="XM_068491103.1"/>
</dbReference>
<protein>
    <recommendedName>
        <fullName evidence="5">Right handed beta helix domain-containing protein</fullName>
    </recommendedName>
</protein>
<feature type="transmembrane region" description="Helical" evidence="2">
    <location>
        <begin position="348"/>
        <end position="373"/>
    </location>
</feature>
<keyword evidence="2" id="KW-0812">Transmembrane</keyword>
<dbReference type="EMBL" id="MLAK01000421">
    <property type="protein sequence ID" value="OHT14105.1"/>
    <property type="molecule type" value="Genomic_DNA"/>
</dbReference>
<evidence type="ECO:0000256" key="1">
    <source>
        <dbReference type="SAM" id="MobiDB-lite"/>
    </source>
</evidence>
<dbReference type="InterPro" id="IPR011050">
    <property type="entry name" value="Pectin_lyase_fold/virulence"/>
</dbReference>